<feature type="domain" description="Nudix hydrolase" evidence="2">
    <location>
        <begin position="34"/>
        <end position="174"/>
    </location>
</feature>
<dbReference type="GO" id="GO:0016787">
    <property type="term" value="F:hydrolase activity"/>
    <property type="evidence" value="ECO:0007669"/>
    <property type="project" value="UniProtKB-KW"/>
</dbReference>
<gene>
    <name evidence="3" type="ORF">N7472_003353</name>
</gene>
<accession>A0A9W9MSW4</accession>
<dbReference type="PANTHER" id="PTHR43736">
    <property type="entry name" value="ADP-RIBOSE PYROPHOSPHATASE"/>
    <property type="match status" value="1"/>
</dbReference>
<keyword evidence="1" id="KW-0378">Hydrolase</keyword>
<dbReference type="InterPro" id="IPR020476">
    <property type="entry name" value="Nudix_hydrolase"/>
</dbReference>
<reference evidence="3" key="1">
    <citation type="submission" date="2022-11" db="EMBL/GenBank/DDBJ databases">
        <authorList>
            <person name="Petersen C."/>
        </authorList>
    </citation>
    <scope>NUCLEOTIDE SEQUENCE</scope>
    <source>
        <strain evidence="3">IBT 16849</strain>
    </source>
</reference>
<dbReference type="PANTHER" id="PTHR43736:SF1">
    <property type="entry name" value="DIHYDRONEOPTERIN TRIPHOSPHATE DIPHOSPHATASE"/>
    <property type="match status" value="1"/>
</dbReference>
<proteinExistence type="predicted"/>
<dbReference type="InterPro" id="IPR000086">
    <property type="entry name" value="NUDIX_hydrolase_dom"/>
</dbReference>
<keyword evidence="4" id="KW-1185">Reference proteome</keyword>
<reference evidence="3" key="2">
    <citation type="journal article" date="2023" name="IMA Fungus">
        <title>Comparative genomic study of the Penicillium genus elucidates a diverse pangenome and 15 lateral gene transfer events.</title>
        <authorList>
            <person name="Petersen C."/>
            <person name="Sorensen T."/>
            <person name="Nielsen M.R."/>
            <person name="Sondergaard T.E."/>
            <person name="Sorensen J.L."/>
            <person name="Fitzpatrick D.A."/>
            <person name="Frisvad J.C."/>
            <person name="Nielsen K.L."/>
        </authorList>
    </citation>
    <scope>NUCLEOTIDE SEQUENCE</scope>
    <source>
        <strain evidence="3">IBT 16849</strain>
    </source>
</reference>
<dbReference type="PRINTS" id="PR00502">
    <property type="entry name" value="NUDIXFAMILY"/>
</dbReference>
<comment type="caution">
    <text evidence="3">The sequence shown here is derived from an EMBL/GenBank/DDBJ whole genome shotgun (WGS) entry which is preliminary data.</text>
</comment>
<sequence>MASSSNDPTAEPIVVRLQDVNIPMSDLQKKNPDIDRFTASVIIFRQNPGHPSQHGVLLIQRGYEGSWGGSWEVPGGGYETGKDVSIFQAALREAEEEAGLKIPPKLIFPLVYKTTFRHKESRMASYTFIVELPKEVPITLSDEHLDWGFFNEKDIRLFGPYEKGKAQDGHLMLEKKKETLLHFFINKESLRNGDEDRILQRGLTS</sequence>
<dbReference type="InterPro" id="IPR015797">
    <property type="entry name" value="NUDIX_hydrolase-like_dom_sf"/>
</dbReference>
<name>A0A9W9MSW4_9EURO</name>
<dbReference type="SUPFAM" id="SSF55811">
    <property type="entry name" value="Nudix"/>
    <property type="match status" value="1"/>
</dbReference>
<evidence type="ECO:0000259" key="2">
    <source>
        <dbReference type="PROSITE" id="PS51462"/>
    </source>
</evidence>
<protein>
    <recommendedName>
        <fullName evidence="2">Nudix hydrolase domain-containing protein</fullName>
    </recommendedName>
</protein>
<evidence type="ECO:0000256" key="1">
    <source>
        <dbReference type="ARBA" id="ARBA00022801"/>
    </source>
</evidence>
<dbReference type="AlphaFoldDB" id="A0A9W9MSW4"/>
<dbReference type="Gene3D" id="3.90.79.10">
    <property type="entry name" value="Nucleoside Triphosphate Pyrophosphohydrolase"/>
    <property type="match status" value="1"/>
</dbReference>
<dbReference type="EMBL" id="JAPQKP010000002">
    <property type="protein sequence ID" value="KAJ5206905.1"/>
    <property type="molecule type" value="Genomic_DNA"/>
</dbReference>
<dbReference type="Pfam" id="PF00293">
    <property type="entry name" value="NUDIX"/>
    <property type="match status" value="1"/>
</dbReference>
<evidence type="ECO:0000313" key="3">
    <source>
        <dbReference type="EMBL" id="KAJ5206905.1"/>
    </source>
</evidence>
<dbReference type="Proteomes" id="UP001150879">
    <property type="component" value="Unassembled WGS sequence"/>
</dbReference>
<dbReference type="PROSITE" id="PS51462">
    <property type="entry name" value="NUDIX"/>
    <property type="match status" value="1"/>
</dbReference>
<evidence type="ECO:0000313" key="4">
    <source>
        <dbReference type="Proteomes" id="UP001150879"/>
    </source>
</evidence>
<organism evidence="3 4">
    <name type="scientific">Penicillium cf. griseofulvum</name>
    <dbReference type="NCBI Taxonomy" id="2972120"/>
    <lineage>
        <taxon>Eukaryota</taxon>
        <taxon>Fungi</taxon>
        <taxon>Dikarya</taxon>
        <taxon>Ascomycota</taxon>
        <taxon>Pezizomycotina</taxon>
        <taxon>Eurotiomycetes</taxon>
        <taxon>Eurotiomycetidae</taxon>
        <taxon>Eurotiales</taxon>
        <taxon>Aspergillaceae</taxon>
        <taxon>Penicillium</taxon>
    </lineage>
</organism>